<organism evidence="2 3">
    <name type="scientific">Sclerotinia sclerotiorum (strain ATCC 18683 / 1980 / Ss-1)</name>
    <name type="common">White mold</name>
    <name type="synonym">Whetzelinia sclerotiorum</name>
    <dbReference type="NCBI Taxonomy" id="665079"/>
    <lineage>
        <taxon>Eukaryota</taxon>
        <taxon>Fungi</taxon>
        <taxon>Dikarya</taxon>
        <taxon>Ascomycota</taxon>
        <taxon>Pezizomycotina</taxon>
        <taxon>Leotiomycetes</taxon>
        <taxon>Helotiales</taxon>
        <taxon>Sclerotiniaceae</taxon>
        <taxon>Sclerotinia</taxon>
    </lineage>
</organism>
<protein>
    <submittedName>
        <fullName evidence="2">Uncharacterized protein</fullName>
    </submittedName>
</protein>
<evidence type="ECO:0000313" key="2">
    <source>
        <dbReference type="EMBL" id="APA13372.1"/>
    </source>
</evidence>
<gene>
    <name evidence="2" type="ORF">sscle_11g081420</name>
</gene>
<dbReference type="Proteomes" id="UP000177798">
    <property type="component" value="Chromosome 11"/>
</dbReference>
<accession>A0A1D9QF09</accession>
<sequence>MAVEIPMFVDVRHVEPQAKATTFFIALSKEWEGYPLRRTDSNNWRLDLKLLVNHNSRHRYYYFVCPSDFYSVDGAKHPYDPKLPWEPISTTNEKLNYFECDFEIVSVISSKNTVEERSLSPSQIVAPRPIRKIDLPHLTTAASTFEHNSPSTSLDINRIVPRQISPDAEYSRDDGYIKEGGRNT</sequence>
<dbReference type="KEGG" id="ssl:SS1G_08039"/>
<evidence type="ECO:0000313" key="3">
    <source>
        <dbReference type="Proteomes" id="UP000177798"/>
    </source>
</evidence>
<proteinExistence type="predicted"/>
<reference evidence="3" key="1">
    <citation type="journal article" date="2017" name="Genome Biol. Evol.">
        <title>The complete genome sequence of the phytopathogenic fungus Sclerotinia sclerotiorum reveals insights into the genome architecture of broad host range pathogens.</title>
        <authorList>
            <person name="Derbyshire M."/>
            <person name="Denton-Giles M."/>
            <person name="Hegedus D."/>
            <person name="Seifbarghy S."/>
            <person name="Rollins J."/>
            <person name="van Kan J."/>
            <person name="Seidl M.F."/>
            <person name="Faino L."/>
            <person name="Mbengue M."/>
            <person name="Navaud O."/>
            <person name="Raffaele S."/>
            <person name="Hammond-Kosack K."/>
            <person name="Heard S."/>
            <person name="Oliver R."/>
        </authorList>
    </citation>
    <scope>NUCLEOTIDE SEQUENCE [LARGE SCALE GENOMIC DNA]</scope>
    <source>
        <strain evidence="3">ATCC 18683 / 1980 / Ss-1</strain>
    </source>
</reference>
<dbReference type="EMBL" id="CP017824">
    <property type="protein sequence ID" value="APA13372.1"/>
    <property type="molecule type" value="Genomic_DNA"/>
</dbReference>
<feature type="compositionally biased region" description="Basic and acidic residues" evidence="1">
    <location>
        <begin position="169"/>
        <end position="184"/>
    </location>
</feature>
<name>A0A1D9QF09_SCLS1</name>
<dbReference type="VEuPathDB" id="FungiDB:sscle_11g081420"/>
<evidence type="ECO:0000256" key="1">
    <source>
        <dbReference type="SAM" id="MobiDB-lite"/>
    </source>
</evidence>
<dbReference type="RefSeq" id="XP_001591413.1">
    <property type="nucleotide sequence ID" value="XM_001591363.1"/>
</dbReference>
<dbReference type="AlphaFoldDB" id="A0A1D9QF09"/>
<feature type="region of interest" description="Disordered" evidence="1">
    <location>
        <begin position="165"/>
        <end position="184"/>
    </location>
</feature>
<dbReference type="OrthoDB" id="10311195at2759"/>